<dbReference type="Proteomes" id="UP000034392">
    <property type="component" value="Chromosome"/>
</dbReference>
<organism evidence="1 2">
    <name type="scientific">Croceibacterium atlanticum</name>
    <dbReference type="NCBI Taxonomy" id="1267766"/>
    <lineage>
        <taxon>Bacteria</taxon>
        <taxon>Pseudomonadati</taxon>
        <taxon>Pseudomonadota</taxon>
        <taxon>Alphaproteobacteria</taxon>
        <taxon>Sphingomonadales</taxon>
        <taxon>Erythrobacteraceae</taxon>
        <taxon>Croceibacterium</taxon>
    </lineage>
</organism>
<keyword evidence="2" id="KW-1185">Reference proteome</keyword>
<dbReference type="GO" id="GO:0016787">
    <property type="term" value="F:hydrolase activity"/>
    <property type="evidence" value="ECO:0007669"/>
    <property type="project" value="InterPro"/>
</dbReference>
<proteinExistence type="predicted"/>
<dbReference type="EMBL" id="CP011452">
    <property type="protein sequence ID" value="AKH41186.1"/>
    <property type="molecule type" value="Genomic_DNA"/>
</dbReference>
<dbReference type="AlphaFoldDB" id="A0A0F7KPX6"/>
<accession>A0A0F7KPX6</accession>
<dbReference type="PATRIC" id="fig|1267766.3.peg.122"/>
<reference evidence="1" key="1">
    <citation type="submission" date="2015-05" db="EMBL/GenBank/DDBJ databases">
        <title>The complete genome of Altererythrobacter atlanticus strain 26DY36.</title>
        <authorList>
            <person name="Wu Y.-H."/>
            <person name="Cheng H."/>
            <person name="Wu X.-W."/>
        </authorList>
    </citation>
    <scope>NUCLEOTIDE SEQUENCE [LARGE SCALE GENOMIC DNA]</scope>
    <source>
        <strain evidence="1">26DY36</strain>
    </source>
</reference>
<dbReference type="RefSeq" id="WP_046902283.1">
    <property type="nucleotide sequence ID" value="NZ_CP011452.2"/>
</dbReference>
<gene>
    <name evidence="1" type="primary">sleB_1</name>
    <name evidence="1" type="ORF">WYH_00120</name>
</gene>
<dbReference type="Pfam" id="PF07486">
    <property type="entry name" value="Hydrolase_2"/>
    <property type="match status" value="1"/>
</dbReference>
<dbReference type="InterPro" id="IPR042047">
    <property type="entry name" value="SleB_dom1"/>
</dbReference>
<dbReference type="STRING" id="1267766.WYH_00120"/>
<dbReference type="InterPro" id="IPR011105">
    <property type="entry name" value="Cell_wall_hydrolase_SleB"/>
</dbReference>
<name>A0A0F7KPX6_9SPHN</name>
<dbReference type="Gene3D" id="1.10.10.2520">
    <property type="entry name" value="Cell wall hydrolase SleB, domain 1"/>
    <property type="match status" value="1"/>
</dbReference>
<dbReference type="KEGG" id="aay:WYH_00120"/>
<protein>
    <submittedName>
        <fullName evidence="1">Spore cortex-lytic enzyme</fullName>
    </submittedName>
</protein>
<evidence type="ECO:0000313" key="1">
    <source>
        <dbReference type="EMBL" id="AKH41186.1"/>
    </source>
</evidence>
<evidence type="ECO:0000313" key="2">
    <source>
        <dbReference type="Proteomes" id="UP000034392"/>
    </source>
</evidence>
<sequence>MGDHSPTIDTIPQDFHAKLTRRGRSRPISARRRSVGRQGIAVLGAAIALPAIVAPQGWNFSDAGAVVPQVTPMGFETPGESFPGSAFYYLDDLPYLPQGDSVIADRDTAGGDANPADAPARPMLADGTPLDRVRAQKCLTMAIYYEAALEPDAGQQAVAQVVLNRVANGNYPDNICGVVFQGSDRSTGCQFTFTCDGSLARQPEKRWWDRAAKVARAALSGAVYKPVGLATHYHTLAVNPHWAGSLQPVGTIGAHRFYRWRGMAGTSSAFTRAYAGGEPLPAPYLPAPPAAKAGVAAPSASVQAAAVLTGYEPVSIPEPFPGTKPAIAQPPGANPLDRSGTVKPQYARSGQWLDKP</sequence>